<evidence type="ECO:0000256" key="6">
    <source>
        <dbReference type="ARBA" id="ARBA00022949"/>
    </source>
</evidence>
<gene>
    <name evidence="8" type="ORF">AM593_09230</name>
</gene>
<dbReference type="SMR" id="A0A3L5TRQ9"/>
<keyword evidence="6" id="KW-0965">Cell junction</keyword>
<sequence>AYVRHPELASARANRDYAYQQVRSAISTISGVAQASGQSDAHPYEGAGELASALDELMQKIIMDPLSYNEIRTRPSLEERLESIISGAALMADSSCTRDDRRERIVQECNAVRQALQDLLTEYMNNAGNSEPSEGLERAIENMQKKTKDLRRQLRKAVVDHVSDSFLETNVPLLVLIEAAKAGDEKGVEEYAQVFAEHANKLVEVANLACSMSSNEDGVKMVRLAAAELENLCPQGIVESYSPFNVQVINAARVLAARPRSKVAQENMDVFKDAWEREVRLLTDAVDDITTIDDFLAVSESHILEDVNKCVVALQEMDPDNLDRTAGAIRGRSSRVCNVVSAEMDNYEPGLYTDRVMEAVVMLRDQVMPNFAEKVEIAVDALSCNPPREIDENEFIDASRLVYDGVREIRQAVLINRSPEEIDTDTEYDIEDEYDTHMTSYTTEQDYSGQKSERWIMAHLPAEEKEVIQQHVQEFRTAKRELDQEIRKWDDSGNDIIVLAKQMCMIMMEMTDFTRFALKNEC</sequence>
<evidence type="ECO:0000256" key="3">
    <source>
        <dbReference type="ARBA" id="ARBA00008376"/>
    </source>
</evidence>
<comment type="subcellular location">
    <subcellularLocation>
        <location evidence="1">Cell junction</location>
    </subcellularLocation>
    <subcellularLocation>
        <location evidence="2">Cytoplasm</location>
    </subcellularLocation>
</comment>
<dbReference type="AlphaFoldDB" id="A0A3L5TRQ9"/>
<keyword evidence="7" id="KW-0175">Coiled coil</keyword>
<dbReference type="PRINTS" id="PR00805">
    <property type="entry name" value="ALPHACATENIN"/>
</dbReference>
<organism evidence="8 9">
    <name type="scientific">Mytilus galloprovincialis</name>
    <name type="common">Mediterranean mussel</name>
    <dbReference type="NCBI Taxonomy" id="29158"/>
    <lineage>
        <taxon>Eukaryota</taxon>
        <taxon>Metazoa</taxon>
        <taxon>Spiralia</taxon>
        <taxon>Lophotrochozoa</taxon>
        <taxon>Mollusca</taxon>
        <taxon>Bivalvia</taxon>
        <taxon>Autobranchia</taxon>
        <taxon>Pteriomorphia</taxon>
        <taxon>Mytilida</taxon>
        <taxon>Mytiloidea</taxon>
        <taxon>Mytilidae</taxon>
        <taxon>Mytilinae</taxon>
        <taxon>Mytilus</taxon>
    </lineage>
</organism>
<evidence type="ECO:0000313" key="8">
    <source>
        <dbReference type="EMBL" id="OPL23517.1"/>
    </source>
</evidence>
<evidence type="ECO:0000256" key="4">
    <source>
        <dbReference type="ARBA" id="ARBA00022490"/>
    </source>
</evidence>
<accession>A0A3L5TRQ9</accession>
<reference evidence="8 9" key="1">
    <citation type="journal article" date="2016" name="PLoS ONE">
        <title>A First Insight into the Genome of the Filter-Feeder Mussel Mytilus galloprovincialis.</title>
        <authorList>
            <person name="Murgarella M."/>
            <person name="Puiu D."/>
            <person name="Novoa B."/>
            <person name="Figueras A."/>
            <person name="Posada D."/>
            <person name="Canchaya C."/>
        </authorList>
    </citation>
    <scope>NUCLEOTIDE SEQUENCE [LARGE SCALE GENOMIC DNA]</scope>
    <source>
        <tissue evidence="8">Muscle</tissue>
    </source>
</reference>
<dbReference type="PANTHER" id="PTHR18914">
    <property type="entry name" value="ALPHA CATENIN"/>
    <property type="match status" value="1"/>
</dbReference>
<dbReference type="InterPro" id="IPR001033">
    <property type="entry name" value="Alpha_catenin"/>
</dbReference>
<dbReference type="InterPro" id="IPR036723">
    <property type="entry name" value="Alpha-catenin/vinculin-like_sf"/>
</dbReference>
<keyword evidence="4" id="KW-0963">Cytoplasm</keyword>
<protein>
    <submittedName>
        <fullName evidence="8">Catenin alpha-like</fullName>
    </submittedName>
</protein>
<comment type="caution">
    <text evidence="8">The sequence shown here is derived from an EMBL/GenBank/DDBJ whole genome shotgun (WGS) entry which is preliminary data.</text>
</comment>
<dbReference type="GO" id="GO:0051015">
    <property type="term" value="F:actin filament binding"/>
    <property type="evidence" value="ECO:0007669"/>
    <property type="project" value="InterPro"/>
</dbReference>
<keyword evidence="9" id="KW-1185">Reference proteome</keyword>
<feature type="non-terminal residue" evidence="8">
    <location>
        <position position="1"/>
    </location>
</feature>
<dbReference type="FunFam" id="1.20.120.230:FF:000011">
    <property type="entry name" value="Catenin alpha 1"/>
    <property type="match status" value="1"/>
</dbReference>
<dbReference type="SUPFAM" id="SSF47220">
    <property type="entry name" value="alpha-catenin/vinculin-like"/>
    <property type="match status" value="4"/>
</dbReference>
<keyword evidence="5" id="KW-0130">Cell adhesion</keyword>
<evidence type="ECO:0000256" key="1">
    <source>
        <dbReference type="ARBA" id="ARBA00004282"/>
    </source>
</evidence>
<comment type="similarity">
    <text evidence="3">Belongs to the vinculin/alpha-catenin family.</text>
</comment>
<dbReference type="PANTHER" id="PTHR18914:SF9">
    <property type="entry name" value="CATENIN ALPHA"/>
    <property type="match status" value="1"/>
</dbReference>
<dbReference type="Gene3D" id="1.20.120.230">
    <property type="entry name" value="Alpha-catenin/vinculin-like"/>
    <property type="match status" value="4"/>
</dbReference>
<dbReference type="GO" id="GO:0016477">
    <property type="term" value="P:cell migration"/>
    <property type="evidence" value="ECO:0007669"/>
    <property type="project" value="TreeGrafter"/>
</dbReference>
<dbReference type="GO" id="GO:0005737">
    <property type="term" value="C:cytoplasm"/>
    <property type="evidence" value="ECO:0007669"/>
    <property type="project" value="UniProtKB-SubCell"/>
</dbReference>
<dbReference type="GO" id="GO:0008013">
    <property type="term" value="F:beta-catenin binding"/>
    <property type="evidence" value="ECO:0007669"/>
    <property type="project" value="TreeGrafter"/>
</dbReference>
<dbReference type="InterPro" id="IPR006077">
    <property type="entry name" value="Vinculin/catenin"/>
</dbReference>
<dbReference type="GO" id="GO:0045296">
    <property type="term" value="F:cadherin binding"/>
    <property type="evidence" value="ECO:0007669"/>
    <property type="project" value="InterPro"/>
</dbReference>
<dbReference type="GO" id="GO:0016342">
    <property type="term" value="C:catenin complex"/>
    <property type="evidence" value="ECO:0007669"/>
    <property type="project" value="TreeGrafter"/>
</dbReference>
<dbReference type="GO" id="GO:0098609">
    <property type="term" value="P:cell-cell adhesion"/>
    <property type="evidence" value="ECO:0007669"/>
    <property type="project" value="TreeGrafter"/>
</dbReference>
<evidence type="ECO:0000256" key="7">
    <source>
        <dbReference type="SAM" id="Coils"/>
    </source>
</evidence>
<dbReference type="Pfam" id="PF01044">
    <property type="entry name" value="Vinculin"/>
    <property type="match status" value="1"/>
</dbReference>
<name>A0A3L5TRQ9_MYTGA</name>
<evidence type="ECO:0000313" key="9">
    <source>
        <dbReference type="Proteomes" id="UP000266721"/>
    </source>
</evidence>
<dbReference type="Gene3D" id="6.10.250.2510">
    <property type="match status" value="1"/>
</dbReference>
<dbReference type="GO" id="GO:0005912">
    <property type="term" value="C:adherens junction"/>
    <property type="evidence" value="ECO:0007669"/>
    <property type="project" value="TreeGrafter"/>
</dbReference>
<dbReference type="Proteomes" id="UP000266721">
    <property type="component" value="Unassembled WGS sequence"/>
</dbReference>
<feature type="coiled-coil region" evidence="7">
    <location>
        <begin position="102"/>
        <end position="160"/>
    </location>
</feature>
<evidence type="ECO:0000256" key="5">
    <source>
        <dbReference type="ARBA" id="ARBA00022889"/>
    </source>
</evidence>
<dbReference type="EMBL" id="KV588493">
    <property type="protein sequence ID" value="OPL23517.1"/>
    <property type="molecule type" value="Genomic_DNA"/>
</dbReference>
<evidence type="ECO:0000256" key="2">
    <source>
        <dbReference type="ARBA" id="ARBA00004496"/>
    </source>
</evidence>
<proteinExistence type="inferred from homology"/>